<feature type="domain" description="Peptidase M15C" evidence="1">
    <location>
        <begin position="86"/>
        <end position="156"/>
    </location>
</feature>
<dbReference type="GO" id="GO:0008233">
    <property type="term" value="F:peptidase activity"/>
    <property type="evidence" value="ECO:0007669"/>
    <property type="project" value="InterPro"/>
</dbReference>
<accession>A0A8S5N6E4</accession>
<reference evidence="2" key="1">
    <citation type="journal article" date="2021" name="Proc. Natl. Acad. Sci. U.S.A.">
        <title>A Catalog of Tens of Thousands of Viruses from Human Metagenomes Reveals Hidden Associations with Chronic Diseases.</title>
        <authorList>
            <person name="Tisza M.J."/>
            <person name="Buck C.B."/>
        </authorList>
    </citation>
    <scope>NUCLEOTIDE SEQUENCE</scope>
    <source>
        <strain evidence="2">Ct7K12</strain>
    </source>
</reference>
<dbReference type="EMBL" id="BK015083">
    <property type="protein sequence ID" value="DAD90333.1"/>
    <property type="molecule type" value="Genomic_DNA"/>
</dbReference>
<protein>
    <submittedName>
        <fullName evidence="2">L alanyl D glutamate peptidase endolysin</fullName>
    </submittedName>
</protein>
<dbReference type="CDD" id="cd14845">
    <property type="entry name" value="L-Ala-D-Glu_peptidase_like"/>
    <property type="match status" value="1"/>
</dbReference>
<name>A0A8S5N6E4_9CAUD</name>
<evidence type="ECO:0000259" key="1">
    <source>
        <dbReference type="Pfam" id="PF13539"/>
    </source>
</evidence>
<dbReference type="InterPro" id="IPR009045">
    <property type="entry name" value="Zn_M74/Hedgehog-like"/>
</dbReference>
<dbReference type="Gene3D" id="3.30.1380.10">
    <property type="match status" value="1"/>
</dbReference>
<dbReference type="Pfam" id="PF13539">
    <property type="entry name" value="Peptidase_M15_4"/>
    <property type="match status" value="1"/>
</dbReference>
<proteinExistence type="predicted"/>
<dbReference type="SUPFAM" id="SSF55166">
    <property type="entry name" value="Hedgehog/DD-peptidase"/>
    <property type="match status" value="1"/>
</dbReference>
<organism evidence="2">
    <name type="scientific">Podoviridae sp. ct7K12</name>
    <dbReference type="NCBI Taxonomy" id="2826540"/>
    <lineage>
        <taxon>Viruses</taxon>
        <taxon>Duplodnaviria</taxon>
        <taxon>Heunggongvirae</taxon>
        <taxon>Uroviricota</taxon>
        <taxon>Caudoviricetes</taxon>
    </lineage>
</organism>
<sequence length="167" mass="19268">MFNLSNLSLEKMNGVHPNVVNFIKELIKESPYDFKITCGVRTAEEQNHEYQKGRTILVDSNGNKQPKVSWCDGYNLKSKHQVKIDGYGYAVDIAVLEKEKYTDKKTGEEKEKTVAKWDYKYYKAIYDVAKSKGLIDKYGIVWGGNWKQKDSVHFQLGTADNIQFKNN</sequence>
<dbReference type="InterPro" id="IPR039561">
    <property type="entry name" value="Peptidase_M15C"/>
</dbReference>
<evidence type="ECO:0000313" key="2">
    <source>
        <dbReference type="EMBL" id="DAD90333.1"/>
    </source>
</evidence>